<sequence>MLGLVVGLTAGLGAAVGPAQAEKVGVAAAVNPDAFSSLSGTPNKQLSIGKNIFYSERINTTASGLVQVLLLDGSTFTVGPNSDLVIDKFVYDPKKKTGEMIATFSKGTMRFIGGKLSKNEGGVTVKTPSGALAIRGGMFQGSTSRGIYSFLYGHSLTFSGRNGQSQTIFQPGYSFDFSGHGSNIRPTTRADINAILVALTNKNTNWQVGGNDTARAASATPDATNFFSEGEPDEIISTATATRLQDDILNTLGKLKTASTQTPTGNTTSPNGGTPGGGTPGGEEEPPVRTFNGYAAGFRLNGSREPSLVANLSPQDFQLALPPDSPDGVTAGLKVKEFDPTSFLKLLAGGLVSTSYDMSFGGATTSMTIHSPHLATQKPVSQHGSWFGILQRRVPLKAR</sequence>
<gene>
    <name evidence="3" type="ORF">AUC69_14675</name>
</gene>
<dbReference type="RefSeq" id="WP_069442334.1">
    <property type="nucleotide sequence ID" value="NZ_LPWF01000029.1"/>
</dbReference>
<accession>A0A1E3VS90</accession>
<keyword evidence="4" id="KW-1185">Reference proteome</keyword>
<evidence type="ECO:0000313" key="4">
    <source>
        <dbReference type="Proteomes" id="UP000094472"/>
    </source>
</evidence>
<dbReference type="AlphaFoldDB" id="A0A1E3VS90"/>
<evidence type="ECO:0000256" key="1">
    <source>
        <dbReference type="SAM" id="MobiDB-lite"/>
    </source>
</evidence>
<reference evidence="3 4" key="1">
    <citation type="journal article" date="2016" name="Environ. Microbiol.">
        <title>New Methyloceanibacter diversity from North Sea sediments includes methanotroph containing solely the soluble methane monooxygenase.</title>
        <authorList>
            <person name="Vekeman B."/>
            <person name="Kerckhof F.M."/>
            <person name="Cremers G."/>
            <person name="de Vos P."/>
            <person name="Vandamme P."/>
            <person name="Boon N."/>
            <person name="Op den Camp H.J."/>
            <person name="Heylen K."/>
        </authorList>
    </citation>
    <scope>NUCLEOTIDE SEQUENCE [LARGE SCALE GENOMIC DNA]</scope>
    <source>
        <strain evidence="3 4">R-67175</strain>
    </source>
</reference>
<evidence type="ECO:0000313" key="3">
    <source>
        <dbReference type="EMBL" id="ODR96403.1"/>
    </source>
</evidence>
<dbReference type="Pfam" id="PF04773">
    <property type="entry name" value="FecR"/>
    <property type="match status" value="1"/>
</dbReference>
<evidence type="ECO:0000259" key="2">
    <source>
        <dbReference type="Pfam" id="PF04773"/>
    </source>
</evidence>
<feature type="domain" description="FecR protein" evidence="2">
    <location>
        <begin position="57"/>
        <end position="141"/>
    </location>
</feature>
<proteinExistence type="predicted"/>
<feature type="compositionally biased region" description="Low complexity" evidence="1">
    <location>
        <begin position="262"/>
        <end position="272"/>
    </location>
</feature>
<feature type="region of interest" description="Disordered" evidence="1">
    <location>
        <begin position="256"/>
        <end position="287"/>
    </location>
</feature>
<name>A0A1E3VS90_9HYPH</name>
<dbReference type="EMBL" id="LPWF01000029">
    <property type="protein sequence ID" value="ODR96403.1"/>
    <property type="molecule type" value="Genomic_DNA"/>
</dbReference>
<dbReference type="InterPro" id="IPR006860">
    <property type="entry name" value="FecR"/>
</dbReference>
<organism evidence="3 4">
    <name type="scientific">Methyloceanibacter superfactus</name>
    <dbReference type="NCBI Taxonomy" id="1774969"/>
    <lineage>
        <taxon>Bacteria</taxon>
        <taxon>Pseudomonadati</taxon>
        <taxon>Pseudomonadota</taxon>
        <taxon>Alphaproteobacteria</taxon>
        <taxon>Hyphomicrobiales</taxon>
        <taxon>Hyphomicrobiaceae</taxon>
        <taxon>Methyloceanibacter</taxon>
    </lineage>
</organism>
<dbReference type="Proteomes" id="UP000094472">
    <property type="component" value="Unassembled WGS sequence"/>
</dbReference>
<protein>
    <recommendedName>
        <fullName evidence="2">FecR protein domain-containing protein</fullName>
    </recommendedName>
</protein>
<comment type="caution">
    <text evidence="3">The sequence shown here is derived from an EMBL/GenBank/DDBJ whole genome shotgun (WGS) entry which is preliminary data.</text>
</comment>
<dbReference type="OrthoDB" id="6038785at2"/>
<dbReference type="STRING" id="1774969.AUC69_14675"/>